<evidence type="ECO:0000313" key="3">
    <source>
        <dbReference type="Proteomes" id="UP000215335"/>
    </source>
</evidence>
<dbReference type="EMBL" id="NNAY01001146">
    <property type="protein sequence ID" value="OXU24986.1"/>
    <property type="molecule type" value="Genomic_DNA"/>
</dbReference>
<gene>
    <name evidence="2" type="ORF">TSAR_014906</name>
</gene>
<sequence>MLESPKRTFNYKGFKYNEKTVFKLPSKAKVLIRIPSTKDYVRGEAYLQRIITVQEVYLGETAVTNENRYCYAMVINTRVNPVEIEITLQYLEPFNLNEDDEFLEFPLEGEPITDQNERVKFIVKKYKLRKSNTNTDTLSQNPMDKRTLEKPENQNEPVLSEVIGGEVRVLRIVRKPTKTFSVKPNLSKVQGESQTSFPDGQRKKLGRKLGSENAVLTAPKSMESGKMNLDASTIAMQLNRKGLPLIKNHHYDKSVSSSTLRDWMLKYTERQTSSIRSKTPESRKKITTAKDELSINDKSDSDKSLEKAKQVVDNKRVLLTTLAENVTNYVKRLYFCLT</sequence>
<feature type="compositionally biased region" description="Basic and acidic residues" evidence="1">
    <location>
        <begin position="278"/>
        <end position="290"/>
    </location>
</feature>
<proteinExistence type="predicted"/>
<evidence type="ECO:0000256" key="1">
    <source>
        <dbReference type="SAM" id="MobiDB-lite"/>
    </source>
</evidence>
<evidence type="ECO:0000313" key="2">
    <source>
        <dbReference type="EMBL" id="OXU24986.1"/>
    </source>
</evidence>
<dbReference type="Proteomes" id="UP000215335">
    <property type="component" value="Unassembled WGS sequence"/>
</dbReference>
<name>A0A232F2D7_9HYME</name>
<comment type="caution">
    <text evidence="2">The sequence shown here is derived from an EMBL/GenBank/DDBJ whole genome shotgun (WGS) entry which is preliminary data.</text>
</comment>
<protein>
    <submittedName>
        <fullName evidence="2">Uncharacterized protein</fullName>
    </submittedName>
</protein>
<keyword evidence="3" id="KW-1185">Reference proteome</keyword>
<dbReference type="AlphaFoldDB" id="A0A232F2D7"/>
<accession>A0A232F2D7</accession>
<feature type="region of interest" description="Disordered" evidence="1">
    <location>
        <begin position="271"/>
        <end position="290"/>
    </location>
</feature>
<feature type="region of interest" description="Disordered" evidence="1">
    <location>
        <begin position="133"/>
        <end position="154"/>
    </location>
</feature>
<feature type="compositionally biased region" description="Polar residues" evidence="1">
    <location>
        <begin position="185"/>
        <end position="198"/>
    </location>
</feature>
<reference evidence="2 3" key="1">
    <citation type="journal article" date="2017" name="Curr. Biol.">
        <title>The Evolution of Venom by Co-option of Single-Copy Genes.</title>
        <authorList>
            <person name="Martinson E.O."/>
            <person name="Mrinalini"/>
            <person name="Kelkar Y.D."/>
            <person name="Chang C.H."/>
            <person name="Werren J.H."/>
        </authorList>
    </citation>
    <scope>NUCLEOTIDE SEQUENCE [LARGE SCALE GENOMIC DNA]</scope>
    <source>
        <strain evidence="2 3">Alberta</strain>
        <tissue evidence="2">Whole body</tissue>
    </source>
</reference>
<organism evidence="2 3">
    <name type="scientific">Trichomalopsis sarcophagae</name>
    <dbReference type="NCBI Taxonomy" id="543379"/>
    <lineage>
        <taxon>Eukaryota</taxon>
        <taxon>Metazoa</taxon>
        <taxon>Ecdysozoa</taxon>
        <taxon>Arthropoda</taxon>
        <taxon>Hexapoda</taxon>
        <taxon>Insecta</taxon>
        <taxon>Pterygota</taxon>
        <taxon>Neoptera</taxon>
        <taxon>Endopterygota</taxon>
        <taxon>Hymenoptera</taxon>
        <taxon>Apocrita</taxon>
        <taxon>Proctotrupomorpha</taxon>
        <taxon>Chalcidoidea</taxon>
        <taxon>Pteromalidae</taxon>
        <taxon>Pteromalinae</taxon>
        <taxon>Trichomalopsis</taxon>
    </lineage>
</organism>
<feature type="region of interest" description="Disordered" evidence="1">
    <location>
        <begin position="185"/>
        <end position="204"/>
    </location>
</feature>
<feature type="compositionally biased region" description="Basic and acidic residues" evidence="1">
    <location>
        <begin position="143"/>
        <end position="153"/>
    </location>
</feature>
<feature type="compositionally biased region" description="Polar residues" evidence="1">
    <location>
        <begin position="133"/>
        <end position="142"/>
    </location>
</feature>